<evidence type="ECO:0000259" key="8">
    <source>
        <dbReference type="PROSITE" id="PS50011"/>
    </source>
</evidence>
<accession>A0A7R9YSM5</accession>
<dbReference type="Pfam" id="PF07714">
    <property type="entry name" value="PK_Tyr_Ser-Thr"/>
    <property type="match status" value="1"/>
</dbReference>
<dbReference type="PROSITE" id="PS50011">
    <property type="entry name" value="PROTEIN_KINASE_DOM"/>
    <property type="match status" value="1"/>
</dbReference>
<feature type="compositionally biased region" description="Low complexity" evidence="7">
    <location>
        <begin position="128"/>
        <end position="141"/>
    </location>
</feature>
<feature type="region of interest" description="Disordered" evidence="7">
    <location>
        <begin position="566"/>
        <end position="612"/>
    </location>
</feature>
<sequence>MGCVSSTPLHKADGQWEARAVPDVSLHAAGAKAAAAAHASAAASVGSSSGIRTMKVGGGGGASDRVAKSAFSNLASVAYDTPDSPLQEYRPNAIATTSSLRSAGSRSCRVSLHIAGVDDEGCVPPGTPSRTSSRATSRQSSFKGTNRALSFRLANMVEEKSGTLTRVVSRSMSNISNCSMKEGEGPMQGTVMLCDNEQGDAVTIKKQIGKGGFGRVYLGTYGDQQVAIKAVFGERALNLPGMDQDDAETQERRERMIQLEALLMSMLSGHENIVHTYKCLASWRDLGGASGGVVPDACGSIQYEWFIVMEYCSEGSLWDNLMTATFHGDADPLVLTKSPGLVRWDAWASLELLKEVARALQFLHDNGVVHGDLKAANVLMAESMLDRRGWEAKVTDFGFARIVAQNHVHTKAYGTVTHMPPELLERGLLTTAADIFSFGMLMWEVFMAQGLYKDLSDGEVVAKVVKERARPNFLPGCPLAFQQLAARCWTELPEARPTASEVEDALDELQRVMCPAGPDNEWLLVPGSVPGHRRRKPTYDESNTAALAAQRAIAAVHAEQEAAAAAAAVAATTRPGAVASPKKSPTAARGISPGLSGSRGKTRASHNVSFKQ</sequence>
<dbReference type="PRINTS" id="PR00109">
    <property type="entry name" value="TYRKINASE"/>
</dbReference>
<dbReference type="InterPro" id="IPR001245">
    <property type="entry name" value="Ser-Thr/Tyr_kinase_cat_dom"/>
</dbReference>
<evidence type="ECO:0000256" key="5">
    <source>
        <dbReference type="ARBA" id="ARBA00022840"/>
    </source>
</evidence>
<feature type="compositionally biased region" description="Low complexity" evidence="7">
    <location>
        <begin position="566"/>
        <end position="579"/>
    </location>
</feature>
<dbReference type="InterPro" id="IPR051681">
    <property type="entry name" value="Ser/Thr_Kinases-Pseudokinases"/>
</dbReference>
<dbReference type="AlphaFoldDB" id="A0A7R9YSM5"/>
<dbReference type="PANTHER" id="PTHR44329:SF214">
    <property type="entry name" value="PROTEIN KINASE DOMAIN-CONTAINING PROTEIN"/>
    <property type="match status" value="1"/>
</dbReference>
<keyword evidence="4" id="KW-0418">Kinase</keyword>
<organism evidence="9">
    <name type="scientific">Chlamydomonas euryale</name>
    <dbReference type="NCBI Taxonomy" id="1486919"/>
    <lineage>
        <taxon>Eukaryota</taxon>
        <taxon>Viridiplantae</taxon>
        <taxon>Chlorophyta</taxon>
        <taxon>core chlorophytes</taxon>
        <taxon>Chlorophyceae</taxon>
        <taxon>CS clade</taxon>
        <taxon>Chlamydomonadales</taxon>
        <taxon>Chlamydomonadaceae</taxon>
        <taxon>Chlamydomonas</taxon>
    </lineage>
</organism>
<dbReference type="EMBL" id="HBEC01006877">
    <property type="protein sequence ID" value="CAD8283075.1"/>
    <property type="molecule type" value="Transcribed_RNA"/>
</dbReference>
<keyword evidence="2" id="KW-0808">Transferase</keyword>
<evidence type="ECO:0000256" key="6">
    <source>
        <dbReference type="PROSITE-ProRule" id="PRU10141"/>
    </source>
</evidence>
<keyword evidence="3 6" id="KW-0547">Nucleotide-binding</keyword>
<dbReference type="PROSITE" id="PS00107">
    <property type="entry name" value="PROTEIN_KINASE_ATP"/>
    <property type="match status" value="1"/>
</dbReference>
<gene>
    <name evidence="9" type="ORF">CEUR00632_LOCUS3110</name>
</gene>
<dbReference type="GO" id="GO:0004674">
    <property type="term" value="F:protein serine/threonine kinase activity"/>
    <property type="evidence" value="ECO:0007669"/>
    <property type="project" value="UniProtKB-KW"/>
</dbReference>
<feature type="region of interest" description="Disordered" evidence="7">
    <location>
        <begin position="119"/>
        <end position="143"/>
    </location>
</feature>
<dbReference type="Gene3D" id="1.10.510.10">
    <property type="entry name" value="Transferase(Phosphotransferase) domain 1"/>
    <property type="match status" value="1"/>
</dbReference>
<dbReference type="Gene3D" id="3.30.200.20">
    <property type="entry name" value="Phosphorylase Kinase, domain 1"/>
    <property type="match status" value="1"/>
</dbReference>
<evidence type="ECO:0000256" key="1">
    <source>
        <dbReference type="ARBA" id="ARBA00022527"/>
    </source>
</evidence>
<dbReference type="SUPFAM" id="SSF56112">
    <property type="entry name" value="Protein kinase-like (PK-like)"/>
    <property type="match status" value="1"/>
</dbReference>
<dbReference type="PANTHER" id="PTHR44329">
    <property type="entry name" value="SERINE/THREONINE-PROTEIN KINASE TNNI3K-RELATED"/>
    <property type="match status" value="1"/>
</dbReference>
<evidence type="ECO:0000256" key="2">
    <source>
        <dbReference type="ARBA" id="ARBA00022679"/>
    </source>
</evidence>
<dbReference type="SMART" id="SM00220">
    <property type="entry name" value="S_TKc"/>
    <property type="match status" value="1"/>
</dbReference>
<dbReference type="InterPro" id="IPR008271">
    <property type="entry name" value="Ser/Thr_kinase_AS"/>
</dbReference>
<dbReference type="InterPro" id="IPR017441">
    <property type="entry name" value="Protein_kinase_ATP_BS"/>
</dbReference>
<dbReference type="GO" id="GO:0005524">
    <property type="term" value="F:ATP binding"/>
    <property type="evidence" value="ECO:0007669"/>
    <property type="project" value="UniProtKB-UniRule"/>
</dbReference>
<feature type="domain" description="Protein kinase" evidence="8">
    <location>
        <begin position="202"/>
        <end position="523"/>
    </location>
</feature>
<name>A0A7R9YSM5_9CHLO</name>
<evidence type="ECO:0000256" key="4">
    <source>
        <dbReference type="ARBA" id="ARBA00022777"/>
    </source>
</evidence>
<evidence type="ECO:0000313" key="9">
    <source>
        <dbReference type="EMBL" id="CAD8283075.1"/>
    </source>
</evidence>
<protein>
    <recommendedName>
        <fullName evidence="8">Protein kinase domain-containing protein</fullName>
    </recommendedName>
</protein>
<keyword evidence="1" id="KW-0723">Serine/threonine-protein kinase</keyword>
<feature type="binding site" evidence="6">
    <location>
        <position position="229"/>
    </location>
    <ligand>
        <name>ATP</name>
        <dbReference type="ChEBI" id="CHEBI:30616"/>
    </ligand>
</feature>
<proteinExistence type="predicted"/>
<reference evidence="9" key="1">
    <citation type="submission" date="2021-01" db="EMBL/GenBank/DDBJ databases">
        <authorList>
            <person name="Corre E."/>
            <person name="Pelletier E."/>
            <person name="Niang G."/>
            <person name="Scheremetjew M."/>
            <person name="Finn R."/>
            <person name="Kale V."/>
            <person name="Holt S."/>
            <person name="Cochrane G."/>
            <person name="Meng A."/>
            <person name="Brown T."/>
            <person name="Cohen L."/>
        </authorList>
    </citation>
    <scope>NUCLEOTIDE SEQUENCE</scope>
    <source>
        <strain evidence="9">CCMP219</strain>
    </source>
</reference>
<dbReference type="PROSITE" id="PS00108">
    <property type="entry name" value="PROTEIN_KINASE_ST"/>
    <property type="match status" value="1"/>
</dbReference>
<dbReference type="InterPro" id="IPR000719">
    <property type="entry name" value="Prot_kinase_dom"/>
</dbReference>
<evidence type="ECO:0000256" key="7">
    <source>
        <dbReference type="SAM" id="MobiDB-lite"/>
    </source>
</evidence>
<dbReference type="InterPro" id="IPR011009">
    <property type="entry name" value="Kinase-like_dom_sf"/>
</dbReference>
<keyword evidence="5 6" id="KW-0067">ATP-binding</keyword>
<evidence type="ECO:0000256" key="3">
    <source>
        <dbReference type="ARBA" id="ARBA00022741"/>
    </source>
</evidence>